<dbReference type="InterPro" id="IPR036890">
    <property type="entry name" value="HATPase_C_sf"/>
</dbReference>
<dbReference type="STRING" id="3476.A0A2P5CX01"/>
<dbReference type="GO" id="GO:0016301">
    <property type="term" value="F:kinase activity"/>
    <property type="evidence" value="ECO:0007669"/>
    <property type="project" value="UniProtKB-KW"/>
</dbReference>
<dbReference type="PANTHER" id="PTHR32387:SF11">
    <property type="entry name" value="PROTEIN NO VEIN C-TERMINAL DOMAIN-CONTAINING PROTEIN"/>
    <property type="match status" value="1"/>
</dbReference>
<evidence type="ECO:0000313" key="2">
    <source>
        <dbReference type="Proteomes" id="UP000237105"/>
    </source>
</evidence>
<keyword evidence="1" id="KW-0418">Kinase</keyword>
<keyword evidence="2" id="KW-1185">Reference proteome</keyword>
<name>A0A2P5CX01_PARAD</name>
<evidence type="ECO:0000313" key="1">
    <source>
        <dbReference type="EMBL" id="PON65583.1"/>
    </source>
</evidence>
<proteinExistence type="predicted"/>
<protein>
    <submittedName>
        <fullName evidence="1">Histidine kinase-like ATPase, C-terminal domain containing protein</fullName>
    </submittedName>
</protein>
<dbReference type="EMBL" id="JXTB01000086">
    <property type="protein sequence ID" value="PON65583.1"/>
    <property type="molecule type" value="Genomic_DNA"/>
</dbReference>
<dbReference type="AlphaFoldDB" id="A0A2P5CX01"/>
<reference evidence="2" key="1">
    <citation type="submission" date="2016-06" db="EMBL/GenBank/DDBJ databases">
        <title>Parallel loss of symbiosis genes in relatives of nitrogen-fixing non-legume Parasponia.</title>
        <authorList>
            <person name="Van Velzen R."/>
            <person name="Holmer R."/>
            <person name="Bu F."/>
            <person name="Rutten L."/>
            <person name="Van Zeijl A."/>
            <person name="Liu W."/>
            <person name="Santuari L."/>
            <person name="Cao Q."/>
            <person name="Sharma T."/>
            <person name="Shen D."/>
            <person name="Roswanjaya Y."/>
            <person name="Wardhani T."/>
            <person name="Kalhor M.S."/>
            <person name="Jansen J."/>
            <person name="Van den Hoogen J."/>
            <person name="Gungor B."/>
            <person name="Hartog M."/>
            <person name="Hontelez J."/>
            <person name="Verver J."/>
            <person name="Yang W.-C."/>
            <person name="Schijlen E."/>
            <person name="Repin R."/>
            <person name="Schilthuizen M."/>
            <person name="Schranz E."/>
            <person name="Heidstra R."/>
            <person name="Miyata K."/>
            <person name="Fedorova E."/>
            <person name="Kohlen W."/>
            <person name="Bisseling T."/>
            <person name="Smit S."/>
            <person name="Geurts R."/>
        </authorList>
    </citation>
    <scope>NUCLEOTIDE SEQUENCE [LARGE SCALE GENOMIC DNA]</scope>
    <source>
        <strain evidence="2">cv. WU1-14</strain>
    </source>
</reference>
<comment type="caution">
    <text evidence="1">The sequence shown here is derived from an EMBL/GenBank/DDBJ whole genome shotgun (WGS) entry which is preliminary data.</text>
</comment>
<dbReference type="PANTHER" id="PTHR32387">
    <property type="entry name" value="WU:FJ29H11"/>
    <property type="match status" value="1"/>
</dbReference>
<organism evidence="1 2">
    <name type="scientific">Parasponia andersonii</name>
    <name type="common">Sponia andersonii</name>
    <dbReference type="NCBI Taxonomy" id="3476"/>
    <lineage>
        <taxon>Eukaryota</taxon>
        <taxon>Viridiplantae</taxon>
        <taxon>Streptophyta</taxon>
        <taxon>Embryophyta</taxon>
        <taxon>Tracheophyta</taxon>
        <taxon>Spermatophyta</taxon>
        <taxon>Magnoliopsida</taxon>
        <taxon>eudicotyledons</taxon>
        <taxon>Gunneridae</taxon>
        <taxon>Pentapetalae</taxon>
        <taxon>rosids</taxon>
        <taxon>fabids</taxon>
        <taxon>Rosales</taxon>
        <taxon>Cannabaceae</taxon>
        <taxon>Parasponia</taxon>
    </lineage>
</organism>
<keyword evidence="1" id="KW-0808">Transferase</keyword>
<dbReference type="Proteomes" id="UP000237105">
    <property type="component" value="Unassembled WGS sequence"/>
</dbReference>
<gene>
    <name evidence="1" type="ORF">PanWU01x14_115950</name>
</gene>
<sequence length="470" mass="53032">MLCSEYTQAAKLHIEEIRSQKFSIGKKESNPLTQDLCHGVTSLSAELYTKDVHFLMELTQNAGDNEYEKSVEPTLEFILTKEDITGNGAPATLLIFNNEVGFSKKNMESLYSVGRSTNKGKKQQGFIGEKAMDTESDSGKRQTQIVVLGILCLNGCGESLFFRIFLIYMGQTRGCPQPYIYSPLRPEKVEAVKLQLSKLHPEILLFLSKVKRLYVRENERESVQNDNVTVASIASETNHVKLSSKGADSRVVQFSVKEKTCDAEETCKYFMWRQAFPVKPENRVSSRVDVEQWSITLAFHLGTDGDEGLLLLFMEFGDLGMCSNIIFEFFSALSGAELSVFFNGPANPKAVVRILPKFRLLLFQIKKKGASLHGLYKLKKDLHSSLDHQKYTPILDFLGVVYADPGRDWYAKCIETCNLVAQDSTEVYMEILCFVAENDKISASTYFRSIPLLNTLTRKGVWNCVLFHKS</sequence>
<dbReference type="InterPro" id="IPR052957">
    <property type="entry name" value="Auxin_embryo_med"/>
</dbReference>
<dbReference type="SUPFAM" id="SSF55874">
    <property type="entry name" value="ATPase domain of HSP90 chaperone/DNA topoisomerase II/histidine kinase"/>
    <property type="match status" value="1"/>
</dbReference>
<accession>A0A2P5CX01</accession>
<dbReference type="OrthoDB" id="1149858at2759"/>